<accession>K0EXM8</accession>
<dbReference type="RefSeq" id="WP_014984629.1">
    <property type="nucleotide sequence ID" value="NC_018681.1"/>
</dbReference>
<dbReference type="STRING" id="1133849.O3I_019075"/>
<evidence type="ECO:0000313" key="1">
    <source>
        <dbReference type="EMBL" id="AFU01774.1"/>
    </source>
</evidence>
<name>K0EXM8_NOCB7</name>
<sequence length="82" mass="8913">MFEHEIGPDTAALLHEIRIRLHRLAADGSLTAGSGFFCGGQDDIGDYVREIDAYFVSPAELDIPDSDLPILKPLPAREADCS</sequence>
<evidence type="ECO:0000313" key="2">
    <source>
        <dbReference type="Proteomes" id="UP000006304"/>
    </source>
</evidence>
<keyword evidence="2" id="KW-1185">Reference proteome</keyword>
<gene>
    <name evidence="1" type="ORF">O3I_019075</name>
</gene>
<reference evidence="1 2" key="1">
    <citation type="journal article" date="2012" name="J. Bacteriol.">
        <title>Complete genome sequence of Nocardia brasiliensis HUJEG-1.</title>
        <authorList>
            <person name="Vera-Cabrera L."/>
            <person name="Ortiz-Lopez R."/>
            <person name="Elizondo-Gonzalez R."/>
            <person name="Perez-Maya A.A."/>
            <person name="Ocampo-Candiani J."/>
        </authorList>
    </citation>
    <scope>NUCLEOTIDE SEQUENCE [LARGE SCALE GENOMIC DNA]</scope>
    <source>
        <strain evidence="2">ATCC 700358</strain>
    </source>
</reference>
<dbReference type="KEGG" id="nbr:O3I_019075"/>
<dbReference type="EMBL" id="CP003876">
    <property type="protein sequence ID" value="AFU01774.1"/>
    <property type="molecule type" value="Genomic_DNA"/>
</dbReference>
<organism evidence="1 2">
    <name type="scientific">Nocardia brasiliensis (strain ATCC 700358 / HUJEG-1)</name>
    <dbReference type="NCBI Taxonomy" id="1133849"/>
    <lineage>
        <taxon>Bacteria</taxon>
        <taxon>Bacillati</taxon>
        <taxon>Actinomycetota</taxon>
        <taxon>Actinomycetes</taxon>
        <taxon>Mycobacteriales</taxon>
        <taxon>Nocardiaceae</taxon>
        <taxon>Nocardia</taxon>
    </lineage>
</organism>
<proteinExistence type="predicted"/>
<dbReference type="HOGENOM" id="CLU_2554860_0_0_11"/>
<dbReference type="Proteomes" id="UP000006304">
    <property type="component" value="Chromosome"/>
</dbReference>
<protein>
    <submittedName>
        <fullName evidence="1">Uncharacterized protein</fullName>
    </submittedName>
</protein>
<dbReference type="AlphaFoldDB" id="K0EXM8"/>